<evidence type="ECO:0000256" key="1">
    <source>
        <dbReference type="SAM" id="Phobius"/>
    </source>
</evidence>
<gene>
    <name evidence="3" type="ORF">GUITHDRAFT_102821</name>
</gene>
<dbReference type="PaxDb" id="55529-EKX51558"/>
<feature type="chain" id="PRO_5008771910" description="EGF-like domain-containing protein" evidence="2">
    <location>
        <begin position="24"/>
        <end position="1984"/>
    </location>
</feature>
<evidence type="ECO:0000313" key="3">
    <source>
        <dbReference type="EMBL" id="EKX51558.1"/>
    </source>
</evidence>
<dbReference type="HOGENOM" id="CLU_235692_0_0_1"/>
<dbReference type="RefSeq" id="XP_005838538.1">
    <property type="nucleotide sequence ID" value="XM_005838481.1"/>
</dbReference>
<dbReference type="PROSITE" id="PS51257">
    <property type="entry name" value="PROKAR_LIPOPROTEIN"/>
    <property type="match status" value="1"/>
</dbReference>
<dbReference type="KEGG" id="gtt:GUITHDRAFT_102821"/>
<proteinExistence type="predicted"/>
<evidence type="ECO:0000313" key="4">
    <source>
        <dbReference type="EnsemblProtists" id="EKX51558"/>
    </source>
</evidence>
<organism evidence="3">
    <name type="scientific">Guillardia theta (strain CCMP2712)</name>
    <name type="common">Cryptophyte</name>
    <dbReference type="NCBI Taxonomy" id="905079"/>
    <lineage>
        <taxon>Eukaryota</taxon>
        <taxon>Cryptophyceae</taxon>
        <taxon>Pyrenomonadales</taxon>
        <taxon>Geminigeraceae</taxon>
        <taxon>Guillardia</taxon>
    </lineage>
</organism>
<dbReference type="EMBL" id="JH992975">
    <property type="protein sequence ID" value="EKX51558.1"/>
    <property type="molecule type" value="Genomic_DNA"/>
</dbReference>
<sequence length="1984" mass="213909">MRRGAVKLLALQFALLSCRICAAILMPGTQLILAYDPSIANLSTNINLLFQVQTAGPATKLQGFLMNFSDSSTSVSRDLHFTEAWSSRNAAPAGNDTLASVDRVSWNKLTYAIEISFKRELPSGFWVDITISSSNGIRLPERGLLQQDSRLTFSGATCISPAVGSFLDIANPTELRVSGDKLGQIIFRPHFRIFPQDKVIIDLPDFYTTSETSVVTIGGTTESWSLSKRTLTIQFSSTQEKDVLQSISVWPTISIPVNGLLSSSTALTISCDCAEGPVTPTPFVKIPDVVGYIAQSSLKLSKSSCLFDGFRWQCEWKAPRVDEASELVFAFKFSSWSFLKGDPLRVKLEGFGGERREGFPVSQTPILAELSPPSTLARHPYGCPSNAGCASMQYAGDSLFSSASWDPQASLLVFTASKDVPAQTSIVLVVSSSAGLRVPTVGLWSKSPVSIPLDFPLNLSTSVLQNLYPVMAYRTVSLSFSPLLPNRRVELVFRMQPWVQMQAGENITLLLPGFVAQQNASCRGGREFLASFNSTSSGQLLVLFTLLQGVLPLGERNVSCSGLLSPPLGTSGLVAMSSFLPLSRRPSEQRADLQFILPPLLNVSLTFSNDTSSDAVALLLSFNLSIPLVAGDRIELLLPGFKSQRTSSVSTDTGRVQYDGSSQTLSVTLTVDLPEGGPRSLLVPQSANMFLPLRGLEQNDPSLRWRVSMSKQEQEWLPLYYSQRITQRLDNSSVSFLTPRAGQLTDLLLTVRSFEPYFKDGTSILLLLPGFPPTSGLTVTGADKVSLVWNASSQQLTVTILQLGAAADSRSISLLFRKVQLPPAGVDLLASSSLAFSLLSDGRMLFPPQPFTSVGLVGALLDSRIDFFPRNPPGSLLGLNLAFTPGMQLLIGETLEASWKQSSQQLILTASSLLPRFTPVDVVVPSSSGIRSPSAGIASCAAAAACPLRLSSSARSGPVLSSDLVDYQPLGYVKRISVAFSSYVIDTPVSLSLSLSLSLQLAAGDQILLYLPSFSSSLVGQDVSGSFSHPLLFLGPLAMEGGALVVTFIARGVVAIDQDVSFLLSSSLRIFLPPRGIRRSANQLDLLVRRTVLSGPVDILPRNSLFALPLLFSFDQARVSFDPPRAGPVSISFLLNPAVPLAEGDTIHLLLPQFRQTVLVPTPHDLLLGSTRVASWRVEVGGIAVQLLQNVTANSSMQFLVNSSEGFLVPLEGILADSLPQLKFQGQEGKLDRLLLSFDPVQAALLNMRMTFLPAIANTVASVTISFVGTSELMKDDVISFSLAGFTRQFDCWDQQSSYPQRCIYSVIASSKFCLPCGDGCLLQSGTRGCLFTVLTSLGQQQQRRQQQQPSDPTVFNGAWLPSTSVLLINTNSSVAARIPVSVLLPAALQLVLPAAGVSASSPLLYSLSNRWGDMKQQNVPSRTIVAAFLQLPTVQFGSHRAGLSDSLLLSFTLAVPLLRGDLLILQLLDFLPAPALARSPTVSVSSTPAGLSLSGSWNASSRQLTFSVELDRVEGGTPISLLMAQGTFILPYQGLRGDENKIFLQIIGSIGVVDPSPVSYKVVMMQTQFQSSQSVRLVTAVGSDDLSGDWRGETVSSAGYVDYITTLKLGCISISTTCPAIANYDCNYIQTPTHVQVAGENMQVSTQTSRFHSVTDDMTYLLSGSSSVLTIKSKDNGQVNVYNSSNNKNACLRYRALRRVNLEGDWDTILEMQWPSTFLAIVRGTGDLAVRLRFKLTAIKQFSPFGLELATSYENEYLKLALADIAGVSSTSVSFTSDKYPPVPSPFSLPSPQAHTEQQIEQCNQLDSCNIEAWLSAETVDQKTIVSNWIAQISKAFDSGDFNKRLSVRDLFATATLNENPFPSKQLDKDTTCPPGMDLIKSTDVNEAGMLNRKSADCLTKNGALDGDNVQYDQSYTVTFTPTTILLRNGNPPSSLASATSPPAQTNVTTTFSAGPRREPGMLAALVVAMLLFVAVGVRGATE</sequence>
<keyword evidence="1" id="KW-0812">Transmembrane</keyword>
<dbReference type="GeneID" id="17308242"/>
<accession>L1JTZ3</accession>
<keyword evidence="5" id="KW-1185">Reference proteome</keyword>
<keyword evidence="2" id="KW-0732">Signal</keyword>
<keyword evidence="1" id="KW-0472">Membrane</keyword>
<reference evidence="4" key="3">
    <citation type="submission" date="2015-06" db="UniProtKB">
        <authorList>
            <consortium name="EnsemblProtists"/>
        </authorList>
    </citation>
    <scope>IDENTIFICATION</scope>
</reference>
<evidence type="ECO:0000313" key="5">
    <source>
        <dbReference type="Proteomes" id="UP000011087"/>
    </source>
</evidence>
<keyword evidence="1" id="KW-1133">Transmembrane helix</keyword>
<name>L1JTZ3_GUITC</name>
<feature type="signal peptide" evidence="2">
    <location>
        <begin position="1"/>
        <end position="23"/>
    </location>
</feature>
<reference evidence="5" key="2">
    <citation type="submission" date="2012-11" db="EMBL/GenBank/DDBJ databases">
        <authorList>
            <person name="Kuo A."/>
            <person name="Curtis B.A."/>
            <person name="Tanifuji G."/>
            <person name="Burki F."/>
            <person name="Gruber A."/>
            <person name="Irimia M."/>
            <person name="Maruyama S."/>
            <person name="Arias M.C."/>
            <person name="Ball S.G."/>
            <person name="Gile G.H."/>
            <person name="Hirakawa Y."/>
            <person name="Hopkins J.F."/>
            <person name="Rensing S.A."/>
            <person name="Schmutz J."/>
            <person name="Symeonidi A."/>
            <person name="Elias M."/>
            <person name="Eveleigh R.J."/>
            <person name="Herman E.K."/>
            <person name="Klute M.J."/>
            <person name="Nakayama T."/>
            <person name="Obornik M."/>
            <person name="Reyes-Prieto A."/>
            <person name="Armbrust E.V."/>
            <person name="Aves S.J."/>
            <person name="Beiko R.G."/>
            <person name="Coutinho P."/>
            <person name="Dacks J.B."/>
            <person name="Durnford D.G."/>
            <person name="Fast N.M."/>
            <person name="Green B.R."/>
            <person name="Grisdale C."/>
            <person name="Hempe F."/>
            <person name="Henrissat B."/>
            <person name="Hoppner M.P."/>
            <person name="Ishida K.-I."/>
            <person name="Kim E."/>
            <person name="Koreny L."/>
            <person name="Kroth P.G."/>
            <person name="Liu Y."/>
            <person name="Malik S.-B."/>
            <person name="Maier U.G."/>
            <person name="McRose D."/>
            <person name="Mock T."/>
            <person name="Neilson J.A."/>
            <person name="Onodera N.T."/>
            <person name="Poole A.M."/>
            <person name="Pritham E.J."/>
            <person name="Richards T.A."/>
            <person name="Rocap G."/>
            <person name="Roy S.W."/>
            <person name="Sarai C."/>
            <person name="Schaack S."/>
            <person name="Shirato S."/>
            <person name="Slamovits C.H."/>
            <person name="Spencer D.F."/>
            <person name="Suzuki S."/>
            <person name="Worden A.Z."/>
            <person name="Zauner S."/>
            <person name="Barry K."/>
            <person name="Bell C."/>
            <person name="Bharti A.K."/>
            <person name="Crow J.A."/>
            <person name="Grimwood J."/>
            <person name="Kramer R."/>
            <person name="Lindquist E."/>
            <person name="Lucas S."/>
            <person name="Salamov A."/>
            <person name="McFadden G.I."/>
            <person name="Lane C.E."/>
            <person name="Keeling P.J."/>
            <person name="Gray M.W."/>
            <person name="Grigoriev I.V."/>
            <person name="Archibald J.M."/>
        </authorList>
    </citation>
    <scope>NUCLEOTIDE SEQUENCE</scope>
    <source>
        <strain evidence="5">CCMP2712</strain>
    </source>
</reference>
<reference evidence="3 5" key="1">
    <citation type="journal article" date="2012" name="Nature">
        <title>Algal genomes reveal evolutionary mosaicism and the fate of nucleomorphs.</title>
        <authorList>
            <consortium name="DOE Joint Genome Institute"/>
            <person name="Curtis B.A."/>
            <person name="Tanifuji G."/>
            <person name="Burki F."/>
            <person name="Gruber A."/>
            <person name="Irimia M."/>
            <person name="Maruyama S."/>
            <person name="Arias M.C."/>
            <person name="Ball S.G."/>
            <person name="Gile G.H."/>
            <person name="Hirakawa Y."/>
            <person name="Hopkins J.F."/>
            <person name="Kuo A."/>
            <person name="Rensing S.A."/>
            <person name="Schmutz J."/>
            <person name="Symeonidi A."/>
            <person name="Elias M."/>
            <person name="Eveleigh R.J."/>
            <person name="Herman E.K."/>
            <person name="Klute M.J."/>
            <person name="Nakayama T."/>
            <person name="Obornik M."/>
            <person name="Reyes-Prieto A."/>
            <person name="Armbrust E.V."/>
            <person name="Aves S.J."/>
            <person name="Beiko R.G."/>
            <person name="Coutinho P."/>
            <person name="Dacks J.B."/>
            <person name="Durnford D.G."/>
            <person name="Fast N.M."/>
            <person name="Green B.R."/>
            <person name="Grisdale C.J."/>
            <person name="Hempel F."/>
            <person name="Henrissat B."/>
            <person name="Hoppner M.P."/>
            <person name="Ishida K."/>
            <person name="Kim E."/>
            <person name="Koreny L."/>
            <person name="Kroth P.G."/>
            <person name="Liu Y."/>
            <person name="Malik S.B."/>
            <person name="Maier U.G."/>
            <person name="McRose D."/>
            <person name="Mock T."/>
            <person name="Neilson J.A."/>
            <person name="Onodera N.T."/>
            <person name="Poole A.M."/>
            <person name="Pritham E.J."/>
            <person name="Richards T.A."/>
            <person name="Rocap G."/>
            <person name="Roy S.W."/>
            <person name="Sarai C."/>
            <person name="Schaack S."/>
            <person name="Shirato S."/>
            <person name="Slamovits C.H."/>
            <person name="Spencer D.F."/>
            <person name="Suzuki S."/>
            <person name="Worden A.Z."/>
            <person name="Zauner S."/>
            <person name="Barry K."/>
            <person name="Bell C."/>
            <person name="Bharti A.K."/>
            <person name="Crow J.A."/>
            <person name="Grimwood J."/>
            <person name="Kramer R."/>
            <person name="Lindquist E."/>
            <person name="Lucas S."/>
            <person name="Salamov A."/>
            <person name="McFadden G.I."/>
            <person name="Lane C.E."/>
            <person name="Keeling P.J."/>
            <person name="Gray M.W."/>
            <person name="Grigoriev I.V."/>
            <person name="Archibald J.M."/>
        </authorList>
    </citation>
    <scope>NUCLEOTIDE SEQUENCE</scope>
    <source>
        <strain evidence="3 5">CCMP2712</strain>
    </source>
</reference>
<dbReference type="Proteomes" id="UP000011087">
    <property type="component" value="Unassembled WGS sequence"/>
</dbReference>
<evidence type="ECO:0000256" key="2">
    <source>
        <dbReference type="SAM" id="SignalP"/>
    </source>
</evidence>
<protein>
    <recommendedName>
        <fullName evidence="6">EGF-like domain-containing protein</fullName>
    </recommendedName>
</protein>
<evidence type="ECO:0008006" key="6">
    <source>
        <dbReference type="Google" id="ProtNLM"/>
    </source>
</evidence>
<dbReference type="EnsemblProtists" id="EKX51558">
    <property type="protein sequence ID" value="EKX51558"/>
    <property type="gene ID" value="GUITHDRAFT_102821"/>
</dbReference>
<feature type="transmembrane region" description="Helical" evidence="1">
    <location>
        <begin position="1962"/>
        <end position="1982"/>
    </location>
</feature>